<feature type="non-terminal residue" evidence="3">
    <location>
        <position position="210"/>
    </location>
</feature>
<dbReference type="PANTHER" id="PTHR46112">
    <property type="entry name" value="AMINOPEPTIDASE"/>
    <property type="match status" value="1"/>
</dbReference>
<sequence length="210" mass="24154">MDRRLDQLRFSLEEQKSEAIAVSFTPNIRYLTNFSGSNALFFIMANELHFVTDDTYEEQIKDELYPLPNMKIHITRDPWIYLVEKKVLKGVEGISFEADTMPYSEAVEIRNKIRPVKFKPADNLVSRFTQPKDSDELEFLKKALELTNNVYEYMLGFIQVGMSEIEVAIEIAHQCRLQGSEGDPQDIIVVSGNRCAQVNGNPSEKKIKKL</sequence>
<dbReference type="SUPFAM" id="SSF53092">
    <property type="entry name" value="Creatinase/prolidase N-terminal domain"/>
    <property type="match status" value="1"/>
</dbReference>
<dbReference type="EMBL" id="LBTH01000012">
    <property type="protein sequence ID" value="KKQ35976.1"/>
    <property type="molecule type" value="Genomic_DNA"/>
</dbReference>
<evidence type="ECO:0000259" key="2">
    <source>
        <dbReference type="Pfam" id="PF01321"/>
    </source>
</evidence>
<dbReference type="SUPFAM" id="SSF55920">
    <property type="entry name" value="Creatinase/aminopeptidase"/>
    <property type="match status" value="1"/>
</dbReference>
<gene>
    <name evidence="3" type="ORF">US52_C0012G0001</name>
</gene>
<dbReference type="InterPro" id="IPR036005">
    <property type="entry name" value="Creatinase/aminopeptidase-like"/>
</dbReference>
<dbReference type="Gene3D" id="3.40.350.10">
    <property type="entry name" value="Creatinase/prolidase N-terminal domain"/>
    <property type="match status" value="1"/>
</dbReference>
<feature type="domain" description="Creatinase N-terminal" evidence="2">
    <location>
        <begin position="4"/>
        <end position="127"/>
    </location>
</feature>
<protein>
    <submittedName>
        <fullName evidence="3">Peptidase M24</fullName>
    </submittedName>
</protein>
<dbReference type="AlphaFoldDB" id="A0A0G0K5P5"/>
<feature type="domain" description="Peptidase M24" evidence="1">
    <location>
        <begin position="139"/>
        <end position="209"/>
    </location>
</feature>
<dbReference type="Gene3D" id="3.90.230.10">
    <property type="entry name" value="Creatinase/methionine aminopeptidase superfamily"/>
    <property type="match status" value="1"/>
</dbReference>
<proteinExistence type="predicted"/>
<dbReference type="Proteomes" id="UP000034852">
    <property type="component" value="Unassembled WGS sequence"/>
</dbReference>
<accession>A0A0G0K5P5</accession>
<organism evidence="3 4">
    <name type="scientific">candidate division WS6 bacterium GW2011_GWA2_37_6</name>
    <dbReference type="NCBI Taxonomy" id="1619087"/>
    <lineage>
        <taxon>Bacteria</taxon>
        <taxon>Candidatus Dojkabacteria</taxon>
    </lineage>
</organism>
<dbReference type="InterPro" id="IPR050659">
    <property type="entry name" value="Peptidase_M24B"/>
</dbReference>
<dbReference type="Pfam" id="PF01321">
    <property type="entry name" value="Creatinase_N"/>
    <property type="match status" value="1"/>
</dbReference>
<evidence type="ECO:0000259" key="1">
    <source>
        <dbReference type="Pfam" id="PF00557"/>
    </source>
</evidence>
<dbReference type="Pfam" id="PF00557">
    <property type="entry name" value="Peptidase_M24"/>
    <property type="match status" value="1"/>
</dbReference>
<dbReference type="InterPro" id="IPR000587">
    <property type="entry name" value="Creatinase_N"/>
</dbReference>
<evidence type="ECO:0000313" key="4">
    <source>
        <dbReference type="Proteomes" id="UP000034852"/>
    </source>
</evidence>
<evidence type="ECO:0000313" key="3">
    <source>
        <dbReference type="EMBL" id="KKQ35976.1"/>
    </source>
</evidence>
<dbReference type="InterPro" id="IPR029149">
    <property type="entry name" value="Creatin/AminoP/Spt16_N"/>
</dbReference>
<dbReference type="PANTHER" id="PTHR46112:SF3">
    <property type="entry name" value="AMINOPEPTIDASE YPDF"/>
    <property type="match status" value="1"/>
</dbReference>
<reference evidence="3 4" key="1">
    <citation type="journal article" date="2015" name="Nature">
        <title>rRNA introns, odd ribosomes, and small enigmatic genomes across a large radiation of phyla.</title>
        <authorList>
            <person name="Brown C.T."/>
            <person name="Hug L.A."/>
            <person name="Thomas B.C."/>
            <person name="Sharon I."/>
            <person name="Castelle C.J."/>
            <person name="Singh A."/>
            <person name="Wilkins M.J."/>
            <person name="Williams K.H."/>
            <person name="Banfield J.F."/>
        </authorList>
    </citation>
    <scope>NUCLEOTIDE SEQUENCE [LARGE SCALE GENOMIC DNA]</scope>
</reference>
<name>A0A0G0K5P5_9BACT</name>
<dbReference type="InterPro" id="IPR000994">
    <property type="entry name" value="Pept_M24"/>
</dbReference>
<comment type="caution">
    <text evidence="3">The sequence shown here is derived from an EMBL/GenBank/DDBJ whole genome shotgun (WGS) entry which is preliminary data.</text>
</comment>